<keyword evidence="4" id="KW-0472">Membrane</keyword>
<keyword evidence="4" id="KW-1133">Transmembrane helix</keyword>
<dbReference type="SUPFAM" id="SSF57603">
    <property type="entry name" value="FnI-like domain"/>
    <property type="match status" value="1"/>
</dbReference>
<dbReference type="Gene3D" id="3.80.10.10">
    <property type="entry name" value="Ribonuclease Inhibitor"/>
    <property type="match status" value="4"/>
</dbReference>
<dbReference type="SMART" id="SM00369">
    <property type="entry name" value="LRR_TYP"/>
    <property type="match status" value="11"/>
</dbReference>
<dbReference type="SMART" id="SM00214">
    <property type="entry name" value="VWC"/>
    <property type="match status" value="1"/>
</dbReference>
<dbReference type="InterPro" id="IPR043184">
    <property type="entry name" value="ECM2"/>
</dbReference>
<keyword evidence="2" id="KW-0677">Repeat</keyword>
<evidence type="ECO:0000256" key="3">
    <source>
        <dbReference type="SAM" id="MobiDB-lite"/>
    </source>
</evidence>
<dbReference type="SUPFAM" id="SSF52047">
    <property type="entry name" value="RNI-like"/>
    <property type="match status" value="1"/>
</dbReference>
<evidence type="ECO:0000256" key="2">
    <source>
        <dbReference type="ARBA" id="ARBA00022737"/>
    </source>
</evidence>
<evidence type="ECO:0000313" key="7">
    <source>
        <dbReference type="Proteomes" id="UP000694388"/>
    </source>
</evidence>
<dbReference type="InterPro" id="IPR001007">
    <property type="entry name" value="VWF_dom"/>
</dbReference>
<keyword evidence="1" id="KW-0433">Leucine-rich repeat</keyword>
<organism evidence="6 7">
    <name type="scientific">Eptatretus burgeri</name>
    <name type="common">Inshore hagfish</name>
    <dbReference type="NCBI Taxonomy" id="7764"/>
    <lineage>
        <taxon>Eukaryota</taxon>
        <taxon>Metazoa</taxon>
        <taxon>Chordata</taxon>
        <taxon>Craniata</taxon>
        <taxon>Vertebrata</taxon>
        <taxon>Cyclostomata</taxon>
        <taxon>Myxini</taxon>
        <taxon>Myxiniformes</taxon>
        <taxon>Myxinidae</taxon>
        <taxon>Eptatretinae</taxon>
        <taxon>Eptatretus</taxon>
    </lineage>
</organism>
<evidence type="ECO:0000259" key="5">
    <source>
        <dbReference type="PROSITE" id="PS50184"/>
    </source>
</evidence>
<dbReference type="PROSITE" id="PS51450">
    <property type="entry name" value="LRR"/>
    <property type="match status" value="4"/>
</dbReference>
<feature type="domain" description="VWFC" evidence="5">
    <location>
        <begin position="116"/>
        <end position="173"/>
    </location>
</feature>
<dbReference type="Pfam" id="PF00093">
    <property type="entry name" value="VWC"/>
    <property type="match status" value="1"/>
</dbReference>
<keyword evidence="7" id="KW-1185">Reference proteome</keyword>
<dbReference type="Proteomes" id="UP000694388">
    <property type="component" value="Unplaced"/>
</dbReference>
<dbReference type="PANTHER" id="PTHR46544:SF3">
    <property type="entry name" value="YALI0F12705P"/>
    <property type="match status" value="1"/>
</dbReference>
<feature type="region of interest" description="Disordered" evidence="3">
    <location>
        <begin position="176"/>
        <end position="301"/>
    </location>
</feature>
<dbReference type="Ensembl" id="ENSEBUT00000020164.1">
    <property type="protein sequence ID" value="ENSEBUP00000019588.1"/>
    <property type="gene ID" value="ENSEBUG00000012155.1"/>
</dbReference>
<dbReference type="GO" id="GO:0010811">
    <property type="term" value="P:positive regulation of cell-substrate adhesion"/>
    <property type="evidence" value="ECO:0007669"/>
    <property type="project" value="TreeGrafter"/>
</dbReference>
<dbReference type="Pfam" id="PF13516">
    <property type="entry name" value="LRR_6"/>
    <property type="match status" value="1"/>
</dbReference>
<protein>
    <submittedName>
        <fullName evidence="6">Extracellular matrix protein 2</fullName>
    </submittedName>
</protein>
<sequence length="804" mass="93058">MVSLCSSSRRDHFVNTAFFRQASAYTIMQSRPSLILHHYHIILSMLLINFLAALLLPIAAQEPARKREDTSRLQAAHRETVGHRRSLEGDDKRETVTLDSYLEEDAGYDVLPGHTGQCRMHGMIMFNGAVWSPRSCVTCICRHGRIACDTIKCEHSRCQSGLAQDTHCCATCGNTGPDDTDSATDPSREAQKEQKPIEETDSREDEGEHVQQRKLWEERRREEEMKGERIKADERTDENKKSEEEWSLNEKEQRRLEMEENRKEDQERRREDEERRRVEQRIKDEEQKRRNEERKKYEDELRRLEEEVQTRWELEQKRKIEAQQRQAEQRRKQEEEQMRRYLEKEILARQQEEEQEAEEEKRRRCLQHGCSYTSSTTETVEGLHPDLEEPFFFAPPQARQPFYQLEGDQVSLPSGCSLLINTLRCTGLNLKVLPLLQAKHLKHLYINENDITTVPPHIFDGLPNLEWMDLSRNLITTRHVAPAVFQNLTFLRRLYLDDNQLTQIPHPLPASLEEIRINNNRLEVLDADSFQGLSHLVALELKNNRLSESTITPGAFSPLMALTFLRLELNYFRLIPFDLPQSLEELFLDGNQIEEIKDGAISPASMLGTLQLRNNSLKDEAISQNALLALKNLESLDLSHNPLKHVPSYLPVVLRHLVLTHNQIERIPGFVFAHMKPGLQYLYLSFNQIGNSGVDPSSLFGTGHSLHELFLDYNKLQSVPLGLTSLKSIKVIAMNDNRISTIPDNAFCNDMDPEDSSLISLHLENNYIERREIPHTAFSCIKSLSSVILRPQKPIPKPDEHDQC</sequence>
<reference evidence="6" key="1">
    <citation type="submission" date="2025-05" db="UniProtKB">
        <authorList>
            <consortium name="Ensembl"/>
        </authorList>
    </citation>
    <scope>IDENTIFICATION</scope>
</reference>
<dbReference type="GO" id="GO:0030198">
    <property type="term" value="P:extracellular matrix organization"/>
    <property type="evidence" value="ECO:0007669"/>
    <property type="project" value="TreeGrafter"/>
</dbReference>
<dbReference type="GO" id="GO:0008201">
    <property type="term" value="F:heparin binding"/>
    <property type="evidence" value="ECO:0007669"/>
    <property type="project" value="TreeGrafter"/>
</dbReference>
<dbReference type="SMART" id="SM00364">
    <property type="entry name" value="LRR_BAC"/>
    <property type="match status" value="8"/>
</dbReference>
<proteinExistence type="predicted"/>
<dbReference type="GO" id="GO:0070052">
    <property type="term" value="F:collagen V binding"/>
    <property type="evidence" value="ECO:0007669"/>
    <property type="project" value="TreeGrafter"/>
</dbReference>
<dbReference type="Ensembl" id="ENSEBUT00000020150.1">
    <property type="protein sequence ID" value="ENSEBUP00000019574.1"/>
    <property type="gene ID" value="ENSEBUG00000012155.1"/>
</dbReference>
<dbReference type="GeneTree" id="ENSGT00940000159941"/>
<evidence type="ECO:0000313" key="6">
    <source>
        <dbReference type="Ensembl" id="ENSEBUP00000019588.1"/>
    </source>
</evidence>
<evidence type="ECO:0000256" key="1">
    <source>
        <dbReference type="ARBA" id="ARBA00022614"/>
    </source>
</evidence>
<feature type="region of interest" description="Disordered" evidence="3">
    <location>
        <begin position="67"/>
        <end position="89"/>
    </location>
</feature>
<accession>A0A8C4QRW1</accession>
<dbReference type="InterPro" id="IPR001611">
    <property type="entry name" value="Leu-rich_rpt"/>
</dbReference>
<evidence type="ECO:0000256" key="4">
    <source>
        <dbReference type="SAM" id="Phobius"/>
    </source>
</evidence>
<dbReference type="GO" id="GO:0031012">
    <property type="term" value="C:extracellular matrix"/>
    <property type="evidence" value="ECO:0007669"/>
    <property type="project" value="TreeGrafter"/>
</dbReference>
<dbReference type="AlphaFoldDB" id="A0A8C4QRW1"/>
<keyword evidence="4" id="KW-0812">Transmembrane</keyword>
<dbReference type="InterPro" id="IPR003591">
    <property type="entry name" value="Leu-rich_rpt_typical-subtyp"/>
</dbReference>
<feature type="compositionally biased region" description="Basic and acidic residues" evidence="3">
    <location>
        <begin position="186"/>
        <end position="301"/>
    </location>
</feature>
<dbReference type="PANTHER" id="PTHR46544">
    <property type="entry name" value="EXTRACELLULAR MATRIX PROTEIN 2-RELATED"/>
    <property type="match status" value="1"/>
</dbReference>
<dbReference type="Pfam" id="PF13855">
    <property type="entry name" value="LRR_8"/>
    <property type="match status" value="3"/>
</dbReference>
<dbReference type="InterPro" id="IPR032675">
    <property type="entry name" value="LRR_dom_sf"/>
</dbReference>
<dbReference type="PROSITE" id="PS50184">
    <property type="entry name" value="VWFC_2"/>
    <property type="match status" value="1"/>
</dbReference>
<dbReference type="Gene3D" id="6.20.200.20">
    <property type="match status" value="1"/>
</dbReference>
<name>A0A8C4QRW1_EPTBU</name>
<feature type="transmembrane region" description="Helical" evidence="4">
    <location>
        <begin position="39"/>
        <end position="60"/>
    </location>
</feature>